<dbReference type="RefSeq" id="WP_183541725.1">
    <property type="nucleotide sequence ID" value="NZ_BMQT01000001.1"/>
</dbReference>
<organism evidence="4 5">
    <name type="scientific">Nocardioides albus</name>
    <dbReference type="NCBI Taxonomy" id="1841"/>
    <lineage>
        <taxon>Bacteria</taxon>
        <taxon>Bacillati</taxon>
        <taxon>Actinomycetota</taxon>
        <taxon>Actinomycetes</taxon>
        <taxon>Propionibacteriales</taxon>
        <taxon>Nocardioidaceae</taxon>
        <taxon>Nocardioides</taxon>
    </lineage>
</organism>
<gene>
    <name evidence="4" type="ORF">FHS12_000396</name>
</gene>
<feature type="signal peptide" evidence="3">
    <location>
        <begin position="1"/>
        <end position="32"/>
    </location>
</feature>
<reference evidence="4 5" key="1">
    <citation type="submission" date="2020-08" db="EMBL/GenBank/DDBJ databases">
        <title>Genomic Encyclopedia of Type Strains, Phase III (KMG-III): the genomes of soil and plant-associated and newly described type strains.</title>
        <authorList>
            <person name="Whitman W."/>
        </authorList>
    </citation>
    <scope>NUCLEOTIDE SEQUENCE [LARGE SCALE GENOMIC DNA]</scope>
    <source>
        <strain evidence="4 5">CECT 3302</strain>
    </source>
</reference>
<keyword evidence="2" id="KW-1133">Transmembrane helix</keyword>
<sequence>MCRPPRRVPASLWALAGMTVLLSLLFAAPASADTITPVRDCGHGDGYRELDGDSSAVATSPEGYLIVSYCVDSRGRKGGSEVRTLSTPQRTAVVWHSGGRPLAGYSVEYARVVDASDEPDADNDTDTDEHPQDDRDDGNDWDDRDKGDRDDRDERDEGRKPDKADETAEAEAHQSTPAESKKTDAAKRGEQSERTPSASASPATPAPGRQTPKDISEQSEESSQMTRLNDGEELRVTSLDEDDDEDGLRSLVVAAGIIIVGLLAGMIALLVRLPGQR</sequence>
<feature type="compositionally biased region" description="Basic and acidic residues" evidence="1">
    <location>
        <begin position="141"/>
        <end position="172"/>
    </location>
</feature>
<dbReference type="EMBL" id="JACHXG010000001">
    <property type="protein sequence ID" value="MBB3087473.1"/>
    <property type="molecule type" value="Genomic_DNA"/>
</dbReference>
<evidence type="ECO:0000313" key="4">
    <source>
        <dbReference type="EMBL" id="MBB3087473.1"/>
    </source>
</evidence>
<evidence type="ECO:0000313" key="5">
    <source>
        <dbReference type="Proteomes" id="UP000577707"/>
    </source>
</evidence>
<feature type="chain" id="PRO_5030746544" evidence="3">
    <location>
        <begin position="33"/>
        <end position="277"/>
    </location>
</feature>
<feature type="compositionally biased region" description="Low complexity" evidence="1">
    <location>
        <begin position="195"/>
        <end position="207"/>
    </location>
</feature>
<feature type="region of interest" description="Disordered" evidence="1">
    <location>
        <begin position="117"/>
        <end position="244"/>
    </location>
</feature>
<dbReference type="Proteomes" id="UP000577707">
    <property type="component" value="Unassembled WGS sequence"/>
</dbReference>
<keyword evidence="5" id="KW-1185">Reference proteome</keyword>
<name>A0A7W5F6T0_9ACTN</name>
<feature type="compositionally biased region" description="Acidic residues" evidence="1">
    <location>
        <begin position="117"/>
        <end position="127"/>
    </location>
</feature>
<keyword evidence="2" id="KW-0472">Membrane</keyword>
<feature type="compositionally biased region" description="Basic and acidic residues" evidence="1">
    <location>
        <begin position="179"/>
        <end position="193"/>
    </location>
</feature>
<feature type="transmembrane region" description="Helical" evidence="2">
    <location>
        <begin position="251"/>
        <end position="271"/>
    </location>
</feature>
<accession>A0A7W5F6T0</accession>
<protein>
    <submittedName>
        <fullName evidence="4">Uncharacterized protein</fullName>
    </submittedName>
</protein>
<keyword evidence="2" id="KW-0812">Transmembrane</keyword>
<proteinExistence type="predicted"/>
<evidence type="ECO:0000256" key="1">
    <source>
        <dbReference type="SAM" id="MobiDB-lite"/>
    </source>
</evidence>
<evidence type="ECO:0000256" key="3">
    <source>
        <dbReference type="SAM" id="SignalP"/>
    </source>
</evidence>
<keyword evidence="3" id="KW-0732">Signal</keyword>
<dbReference type="AlphaFoldDB" id="A0A7W5F6T0"/>
<comment type="caution">
    <text evidence="4">The sequence shown here is derived from an EMBL/GenBank/DDBJ whole genome shotgun (WGS) entry which is preliminary data.</text>
</comment>
<evidence type="ECO:0000256" key="2">
    <source>
        <dbReference type="SAM" id="Phobius"/>
    </source>
</evidence>